<dbReference type="InterPro" id="IPR010987">
    <property type="entry name" value="Glutathione-S-Trfase_C-like"/>
</dbReference>
<dbReference type="SFLD" id="SFLDG00363">
    <property type="entry name" value="AMPS_(cytGST):_Alpha-__Mu-__Pi"/>
    <property type="match status" value="1"/>
</dbReference>
<evidence type="ECO:0000259" key="6">
    <source>
        <dbReference type="PROSITE" id="PS50405"/>
    </source>
</evidence>
<sequence length="221" mass="26323">MVMYDGSIADNVKLQPDIKLSYFNLTGLAEPIRLLLVYMNWNFTDHRIQYDEWLDVKKDYPFGKVPCIEINGVQYHQSRAIGRYLARQAGLYGMDGPEMDMKIDMIVDTIDDMRQAVTGWYYEKDSLVRKKKYNPMLIDTIPFYLSKLNKMAKENEGFLVKRKEMTWADIYFTAVFDYIQELLKTDLSARIPHLMEVPKHVLMIPKMRRWWDSRPRSHLKY</sequence>
<dbReference type="SUPFAM" id="SSF47616">
    <property type="entry name" value="GST C-terminal domain-like"/>
    <property type="match status" value="1"/>
</dbReference>
<dbReference type="InterPro" id="IPR036282">
    <property type="entry name" value="Glutathione-S-Trfase_C_sf"/>
</dbReference>
<dbReference type="RefSeq" id="XP_017303747.1">
    <property type="nucleotide sequence ID" value="XM_017448258.2"/>
</dbReference>
<keyword evidence="2 7" id="KW-0808">Transferase</keyword>
<dbReference type="CDD" id="cd03039">
    <property type="entry name" value="GST_N_Sigma_like"/>
    <property type="match status" value="1"/>
</dbReference>
<proteinExistence type="evidence at transcript level"/>
<dbReference type="OMA" id="DICNEYM"/>
<evidence type="ECO:0000313" key="9">
    <source>
        <dbReference type="RefSeq" id="XP_017303746.1"/>
    </source>
</evidence>
<evidence type="ECO:0000256" key="4">
    <source>
        <dbReference type="ARBA" id="ARBA00047960"/>
    </source>
</evidence>
<feature type="domain" description="GST C-terminal" evidence="6">
    <location>
        <begin position="96"/>
        <end position="219"/>
    </location>
</feature>
<dbReference type="InterPro" id="IPR036249">
    <property type="entry name" value="Thioredoxin-like_sf"/>
</dbReference>
<dbReference type="RefSeq" id="XP_026686866.1">
    <property type="nucleotide sequence ID" value="XM_026831065.1"/>
</dbReference>
<evidence type="ECO:0000313" key="12">
    <source>
        <dbReference type="RefSeq" id="XP_017303749.1"/>
    </source>
</evidence>
<dbReference type="RefSeq" id="XP_017303749.1">
    <property type="nucleotide sequence ID" value="XM_017448260.2"/>
</dbReference>
<dbReference type="SUPFAM" id="SSF52833">
    <property type="entry name" value="Thioredoxin-like"/>
    <property type="match status" value="1"/>
</dbReference>
<dbReference type="PANTHER" id="PTHR11571:SF224">
    <property type="entry name" value="HEMATOPOIETIC PROSTAGLANDIN D SYNTHASE"/>
    <property type="match status" value="1"/>
</dbReference>
<dbReference type="SFLD" id="SFLDG01205">
    <property type="entry name" value="AMPS.1"/>
    <property type="match status" value="1"/>
</dbReference>
<dbReference type="GeneID" id="103519619"/>
<dbReference type="InterPro" id="IPR004045">
    <property type="entry name" value="Glutathione_S-Trfase_N"/>
</dbReference>
<dbReference type="InterPro" id="IPR050213">
    <property type="entry name" value="GST_superfamily"/>
</dbReference>
<keyword evidence="8" id="KW-1185">Reference proteome</keyword>
<dbReference type="PROSITE" id="PS50405">
    <property type="entry name" value="GST_CTER"/>
    <property type="match status" value="1"/>
</dbReference>
<evidence type="ECO:0000313" key="8">
    <source>
        <dbReference type="Proteomes" id="UP000079169"/>
    </source>
</evidence>
<reference evidence="9 10" key="2">
    <citation type="submission" date="2023-09" db="UniProtKB">
        <authorList>
            <consortium name="RefSeq"/>
        </authorList>
    </citation>
    <scope>IDENTIFICATION</scope>
</reference>
<dbReference type="PANTHER" id="PTHR11571">
    <property type="entry name" value="GLUTATHIONE S-TRANSFERASE"/>
    <property type="match status" value="1"/>
</dbReference>
<dbReference type="Gene3D" id="3.40.30.10">
    <property type="entry name" value="Glutaredoxin"/>
    <property type="match status" value="1"/>
</dbReference>
<dbReference type="Pfam" id="PF02798">
    <property type="entry name" value="GST_N"/>
    <property type="match status" value="1"/>
</dbReference>
<dbReference type="FunFam" id="1.20.1050.10:FF:000030">
    <property type="entry name" value="Glutathione S-transferase S1"/>
    <property type="match status" value="1"/>
</dbReference>
<dbReference type="InterPro" id="IPR004046">
    <property type="entry name" value="GST_C"/>
</dbReference>
<evidence type="ECO:0000313" key="13">
    <source>
        <dbReference type="RefSeq" id="XP_026686866.1"/>
    </source>
</evidence>
<dbReference type="EC" id="2.5.1.18" evidence="1"/>
<protein>
    <recommendedName>
        <fullName evidence="1">glutathione transferase</fullName>
        <ecNumber evidence="1">2.5.1.18</ecNumber>
    </recommendedName>
</protein>
<dbReference type="RefSeq" id="XP_017303748.1">
    <property type="nucleotide sequence ID" value="XM_017448259.2"/>
</dbReference>
<gene>
    <name evidence="9 10 11 12 13" type="primary">LOC103519619</name>
    <name evidence="7" type="synonym">GST-5</name>
</gene>
<evidence type="ECO:0000256" key="2">
    <source>
        <dbReference type="ARBA" id="ARBA00022679"/>
    </source>
</evidence>
<accession>A0A1S4ENV4</accession>
<dbReference type="RefSeq" id="XP_017303746.1">
    <property type="nucleotide sequence ID" value="XM_017448257.2"/>
</dbReference>
<dbReference type="SFLD" id="SFLDS00019">
    <property type="entry name" value="Glutathione_Transferase_(cytos"/>
    <property type="match status" value="1"/>
</dbReference>
<comment type="catalytic activity">
    <reaction evidence="4">
        <text>RX + glutathione = an S-substituted glutathione + a halide anion + H(+)</text>
        <dbReference type="Rhea" id="RHEA:16437"/>
        <dbReference type="ChEBI" id="CHEBI:15378"/>
        <dbReference type="ChEBI" id="CHEBI:16042"/>
        <dbReference type="ChEBI" id="CHEBI:17792"/>
        <dbReference type="ChEBI" id="CHEBI:57925"/>
        <dbReference type="ChEBI" id="CHEBI:90779"/>
        <dbReference type="EC" id="2.5.1.18"/>
    </reaction>
</comment>
<dbReference type="STRING" id="121845.A0A1S4ENV4"/>
<dbReference type="Pfam" id="PF14497">
    <property type="entry name" value="GST_C_3"/>
    <property type="match status" value="1"/>
</dbReference>
<dbReference type="EMBL" id="MH329267">
    <property type="protein sequence ID" value="QBQ34528.1"/>
    <property type="molecule type" value="mRNA"/>
</dbReference>
<dbReference type="KEGG" id="dci:103519619"/>
<evidence type="ECO:0000313" key="11">
    <source>
        <dbReference type="RefSeq" id="XP_017303748.1"/>
    </source>
</evidence>
<dbReference type="CDD" id="cd03192">
    <property type="entry name" value="GST_C_Sigma_like"/>
    <property type="match status" value="1"/>
</dbReference>
<dbReference type="PaxDb" id="121845-A0A1S4ENV4"/>
<dbReference type="Gene3D" id="1.20.1050.10">
    <property type="match status" value="1"/>
</dbReference>
<comment type="similarity">
    <text evidence="3">Belongs to the GST superfamily. Sigma family.</text>
</comment>
<evidence type="ECO:0000256" key="3">
    <source>
        <dbReference type="ARBA" id="ARBA00038317"/>
    </source>
</evidence>
<name>A0A1S4ENV4_DIACI</name>
<evidence type="ECO:0000256" key="1">
    <source>
        <dbReference type="ARBA" id="ARBA00012452"/>
    </source>
</evidence>
<evidence type="ECO:0000313" key="7">
    <source>
        <dbReference type="EMBL" id="QBQ34528.1"/>
    </source>
</evidence>
<evidence type="ECO:0000313" key="10">
    <source>
        <dbReference type="RefSeq" id="XP_017303747.1"/>
    </source>
</evidence>
<dbReference type="InterPro" id="IPR040079">
    <property type="entry name" value="Glutathione_S-Trfase"/>
</dbReference>
<evidence type="ECO:0000259" key="5">
    <source>
        <dbReference type="PROSITE" id="PS50404"/>
    </source>
</evidence>
<dbReference type="SMR" id="A0A1S4ENV4"/>
<feature type="domain" description="GST N-terminal" evidence="5">
    <location>
        <begin position="16"/>
        <end position="93"/>
    </location>
</feature>
<organism evidence="10">
    <name type="scientific">Diaphorina citri</name>
    <name type="common">Asian citrus psyllid</name>
    <dbReference type="NCBI Taxonomy" id="121845"/>
    <lineage>
        <taxon>Eukaryota</taxon>
        <taxon>Metazoa</taxon>
        <taxon>Ecdysozoa</taxon>
        <taxon>Arthropoda</taxon>
        <taxon>Hexapoda</taxon>
        <taxon>Insecta</taxon>
        <taxon>Pterygota</taxon>
        <taxon>Neoptera</taxon>
        <taxon>Paraneoptera</taxon>
        <taxon>Hemiptera</taxon>
        <taxon>Sternorrhyncha</taxon>
        <taxon>Psylloidea</taxon>
        <taxon>Psyllidae</taxon>
        <taxon>Diaphorininae</taxon>
        <taxon>Diaphorina</taxon>
    </lineage>
</organism>
<dbReference type="PROSITE" id="PS50404">
    <property type="entry name" value="GST_NTER"/>
    <property type="match status" value="1"/>
</dbReference>
<dbReference type="GO" id="GO:0004364">
    <property type="term" value="F:glutathione transferase activity"/>
    <property type="evidence" value="ECO:0007669"/>
    <property type="project" value="UniProtKB-EC"/>
</dbReference>
<reference evidence="7" key="1">
    <citation type="journal article" date="2018" name="Pest Manag. Sci.">
        <title>Identification of detoxification genes in imidacloprid-resistant Asian citrus psyllid (Hemiptera: Lividae) and their expression patterns under stress of eight insecticides.</title>
        <authorList>
            <person name="Tian F."/>
            <person name="Li C."/>
            <person name="Wang Z."/>
            <person name="Liu J."/>
            <person name="Zeng X."/>
        </authorList>
    </citation>
    <scope>NUCLEOTIDE SEQUENCE</scope>
</reference>
<dbReference type="GO" id="GO:0006749">
    <property type="term" value="P:glutathione metabolic process"/>
    <property type="evidence" value="ECO:0007669"/>
    <property type="project" value="TreeGrafter"/>
</dbReference>
<dbReference type="AlphaFoldDB" id="A0A1S4ENV4"/>
<dbReference type="Proteomes" id="UP000079169">
    <property type="component" value="Unplaced"/>
</dbReference>